<dbReference type="InterPro" id="IPR033379">
    <property type="entry name" value="Acid_Pase_AS"/>
</dbReference>
<reference evidence="9" key="1">
    <citation type="submission" date="2022-11" db="EMBL/GenBank/DDBJ databases">
        <authorList>
            <person name="Kikuchi T."/>
        </authorList>
    </citation>
    <scope>NUCLEOTIDE SEQUENCE</scope>
    <source>
        <strain evidence="9">PS1010</strain>
    </source>
</reference>
<feature type="chain" id="PRO_5040378479" description="acid phosphatase" evidence="8">
    <location>
        <begin position="19"/>
        <end position="414"/>
    </location>
</feature>
<feature type="signal peptide" evidence="8">
    <location>
        <begin position="1"/>
        <end position="18"/>
    </location>
</feature>
<gene>
    <name evidence="9" type="ORF">CAMP_LOCUS6228</name>
</gene>
<evidence type="ECO:0000256" key="1">
    <source>
        <dbReference type="ARBA" id="ARBA00000032"/>
    </source>
</evidence>
<comment type="caution">
    <text evidence="9">The sequence shown here is derived from an EMBL/GenBank/DDBJ whole genome shotgun (WGS) entry which is preliminary data.</text>
</comment>
<dbReference type="PANTHER" id="PTHR11567:SF211">
    <property type="entry name" value="PROSTATIC ACID PHOSPHATASE"/>
    <property type="match status" value="1"/>
</dbReference>
<dbReference type="AlphaFoldDB" id="A0A9P1N0W6"/>
<evidence type="ECO:0000256" key="8">
    <source>
        <dbReference type="SAM" id="SignalP"/>
    </source>
</evidence>
<dbReference type="InterPro" id="IPR050645">
    <property type="entry name" value="Histidine_acid_phosphatase"/>
</dbReference>
<keyword evidence="6" id="KW-1015">Disulfide bond</keyword>
<evidence type="ECO:0000313" key="10">
    <source>
        <dbReference type="Proteomes" id="UP001152747"/>
    </source>
</evidence>
<dbReference type="CDD" id="cd07061">
    <property type="entry name" value="HP_HAP_like"/>
    <property type="match status" value="1"/>
</dbReference>
<evidence type="ECO:0000256" key="7">
    <source>
        <dbReference type="ARBA" id="ARBA00023180"/>
    </source>
</evidence>
<sequence>MRFIIGLFLCLVCSQVSCVKKLLLIQAIYRHGERTPTSIMPNDYFTEEKWPGGFEQLTLKGQRQHVALGKLVREKYKDFLPEIPDHRQIYVRSTDTARTIKSAMANNLGMYPKNESNPLWPDEHLIPVFNTPRPEDDLLFADNPCELHDKVWRLAKTIPKVRKILDKPEIFANLTEFMGKNVTDANFWEVWSAIKCEKEAFPDEFEARTPWYNEDLWQKILKINRGIQDFQVGKGLDGIILENYDIGRTLKSLRIGTLLNDLNDRMIAKVTCNMSNDTQKSATCQKLDPLKFLAYSTHDTTIYALYAALHLDELRFPEYAAALYIELWQETEADRQTFFRIIHYRNDTDTLDNVVTRNIPECFDDFCDLSIFRNYSLYYQPDRVRKEWCDISSFSPKIFNFAFFAGFLLLLIVD</sequence>
<dbReference type="EC" id="3.1.3.2" evidence="3"/>
<dbReference type="Pfam" id="PF00328">
    <property type="entry name" value="His_Phos_2"/>
    <property type="match status" value="1"/>
</dbReference>
<organism evidence="9 10">
    <name type="scientific">Caenorhabditis angaria</name>
    <dbReference type="NCBI Taxonomy" id="860376"/>
    <lineage>
        <taxon>Eukaryota</taxon>
        <taxon>Metazoa</taxon>
        <taxon>Ecdysozoa</taxon>
        <taxon>Nematoda</taxon>
        <taxon>Chromadorea</taxon>
        <taxon>Rhabditida</taxon>
        <taxon>Rhabditina</taxon>
        <taxon>Rhabditomorpha</taxon>
        <taxon>Rhabditoidea</taxon>
        <taxon>Rhabditidae</taxon>
        <taxon>Peloderinae</taxon>
        <taxon>Caenorhabditis</taxon>
    </lineage>
</organism>
<keyword evidence="5" id="KW-0378">Hydrolase</keyword>
<evidence type="ECO:0000256" key="6">
    <source>
        <dbReference type="ARBA" id="ARBA00023157"/>
    </source>
</evidence>
<comment type="similarity">
    <text evidence="2">Belongs to the histidine acid phosphatase family.</text>
</comment>
<name>A0A9P1N0W6_9PELO</name>
<protein>
    <recommendedName>
        <fullName evidence="3">acid phosphatase</fullName>
        <ecNumber evidence="3">3.1.3.2</ecNumber>
    </recommendedName>
</protein>
<dbReference type="PROSITE" id="PS00778">
    <property type="entry name" value="HIS_ACID_PHOSPHAT_2"/>
    <property type="match status" value="1"/>
</dbReference>
<dbReference type="EMBL" id="CANHGI010000002">
    <property type="protein sequence ID" value="CAI5443591.1"/>
    <property type="molecule type" value="Genomic_DNA"/>
</dbReference>
<evidence type="ECO:0000256" key="4">
    <source>
        <dbReference type="ARBA" id="ARBA00022729"/>
    </source>
</evidence>
<accession>A0A9P1N0W6</accession>
<evidence type="ECO:0000256" key="3">
    <source>
        <dbReference type="ARBA" id="ARBA00012646"/>
    </source>
</evidence>
<dbReference type="Gene3D" id="3.40.50.1240">
    <property type="entry name" value="Phosphoglycerate mutase-like"/>
    <property type="match status" value="1"/>
</dbReference>
<proteinExistence type="inferred from homology"/>
<keyword evidence="10" id="KW-1185">Reference proteome</keyword>
<dbReference type="InterPro" id="IPR000560">
    <property type="entry name" value="His_Pase_clade-2"/>
</dbReference>
<dbReference type="GO" id="GO:0003993">
    <property type="term" value="F:acid phosphatase activity"/>
    <property type="evidence" value="ECO:0007669"/>
    <property type="project" value="UniProtKB-EC"/>
</dbReference>
<evidence type="ECO:0000256" key="2">
    <source>
        <dbReference type="ARBA" id="ARBA00005375"/>
    </source>
</evidence>
<evidence type="ECO:0000313" key="9">
    <source>
        <dbReference type="EMBL" id="CAI5443591.1"/>
    </source>
</evidence>
<keyword evidence="7" id="KW-0325">Glycoprotein</keyword>
<dbReference type="PANTHER" id="PTHR11567">
    <property type="entry name" value="ACID PHOSPHATASE-RELATED"/>
    <property type="match status" value="1"/>
</dbReference>
<comment type="catalytic activity">
    <reaction evidence="1">
        <text>a phosphate monoester + H2O = an alcohol + phosphate</text>
        <dbReference type="Rhea" id="RHEA:15017"/>
        <dbReference type="ChEBI" id="CHEBI:15377"/>
        <dbReference type="ChEBI" id="CHEBI:30879"/>
        <dbReference type="ChEBI" id="CHEBI:43474"/>
        <dbReference type="ChEBI" id="CHEBI:67140"/>
        <dbReference type="EC" id="3.1.3.2"/>
    </reaction>
</comment>
<dbReference type="OrthoDB" id="258392at2759"/>
<keyword evidence="4 8" id="KW-0732">Signal</keyword>
<dbReference type="PROSITE" id="PS00616">
    <property type="entry name" value="HIS_ACID_PHOSPHAT_1"/>
    <property type="match status" value="1"/>
</dbReference>
<dbReference type="InterPro" id="IPR029033">
    <property type="entry name" value="His_PPase_superfam"/>
</dbReference>
<dbReference type="Proteomes" id="UP001152747">
    <property type="component" value="Unassembled WGS sequence"/>
</dbReference>
<dbReference type="SUPFAM" id="SSF53254">
    <property type="entry name" value="Phosphoglycerate mutase-like"/>
    <property type="match status" value="1"/>
</dbReference>
<evidence type="ECO:0000256" key="5">
    <source>
        <dbReference type="ARBA" id="ARBA00022801"/>
    </source>
</evidence>